<protein>
    <submittedName>
        <fullName evidence="2">Uncharacterized protein</fullName>
    </submittedName>
</protein>
<evidence type="ECO:0000256" key="1">
    <source>
        <dbReference type="SAM" id="Phobius"/>
    </source>
</evidence>
<accession>A0A840W733</accession>
<keyword evidence="1" id="KW-0812">Transmembrane</keyword>
<name>A0A840W733_9ACTN</name>
<dbReference type="AlphaFoldDB" id="A0A840W733"/>
<evidence type="ECO:0000313" key="2">
    <source>
        <dbReference type="EMBL" id="MBB5479989.1"/>
    </source>
</evidence>
<feature type="transmembrane region" description="Helical" evidence="1">
    <location>
        <begin position="127"/>
        <end position="154"/>
    </location>
</feature>
<dbReference type="EMBL" id="JACHDP010000001">
    <property type="protein sequence ID" value="MBB5479989.1"/>
    <property type="molecule type" value="Genomic_DNA"/>
</dbReference>
<keyword evidence="3" id="KW-1185">Reference proteome</keyword>
<evidence type="ECO:0000313" key="3">
    <source>
        <dbReference type="Proteomes" id="UP000586947"/>
    </source>
</evidence>
<proteinExistence type="predicted"/>
<sequence length="161" mass="16874">MGAITALVIAPTNPGGWILLASLGGLLRDGASITSVILTARRECVKKAAAPLSAFTLRYQTSTVTVQGGEMPRAGMGVVVLMALLIGGLFMIGGSLMVIPGRVTRLLNEAFVIVPRVDGRFAPVKRVIAMLIGAALVGYGAFFLYDVILAAVFFNDPVRRG</sequence>
<gene>
    <name evidence="2" type="ORF">HNR20_004494</name>
</gene>
<comment type="caution">
    <text evidence="2">The sequence shown here is derived from an EMBL/GenBank/DDBJ whole genome shotgun (WGS) entry which is preliminary data.</text>
</comment>
<organism evidence="2 3">
    <name type="scientific">Micromonospora parathelypteridis</name>
    <dbReference type="NCBI Taxonomy" id="1839617"/>
    <lineage>
        <taxon>Bacteria</taxon>
        <taxon>Bacillati</taxon>
        <taxon>Actinomycetota</taxon>
        <taxon>Actinomycetes</taxon>
        <taxon>Micromonosporales</taxon>
        <taxon>Micromonosporaceae</taxon>
        <taxon>Micromonospora</taxon>
    </lineage>
</organism>
<feature type="transmembrane region" description="Helical" evidence="1">
    <location>
        <begin position="78"/>
        <end position="99"/>
    </location>
</feature>
<reference evidence="2 3" key="1">
    <citation type="submission" date="2020-08" db="EMBL/GenBank/DDBJ databases">
        <title>Sequencing the genomes of 1000 actinobacteria strains.</title>
        <authorList>
            <person name="Klenk H.-P."/>
        </authorList>
    </citation>
    <scope>NUCLEOTIDE SEQUENCE [LARGE SCALE GENOMIC DNA]</scope>
    <source>
        <strain evidence="2 3">DSM 103125</strain>
    </source>
</reference>
<keyword evidence="1" id="KW-0472">Membrane</keyword>
<dbReference type="Proteomes" id="UP000586947">
    <property type="component" value="Unassembled WGS sequence"/>
</dbReference>
<dbReference type="RefSeq" id="WP_184189395.1">
    <property type="nucleotide sequence ID" value="NZ_BMNF01000005.1"/>
</dbReference>
<keyword evidence="1" id="KW-1133">Transmembrane helix</keyword>